<dbReference type="Proteomes" id="UP000621436">
    <property type="component" value="Unassembled WGS sequence"/>
</dbReference>
<protein>
    <submittedName>
        <fullName evidence="3">M23 family metallopeptidase</fullName>
    </submittedName>
</protein>
<dbReference type="SUPFAM" id="SSF51261">
    <property type="entry name" value="Duplicated hybrid motif"/>
    <property type="match status" value="1"/>
</dbReference>
<dbReference type="Gene3D" id="2.70.70.10">
    <property type="entry name" value="Glucose Permease (Domain IIA)"/>
    <property type="match status" value="1"/>
</dbReference>
<dbReference type="RefSeq" id="WP_270452103.1">
    <property type="nucleotide sequence ID" value="NZ_JADPIE010000001.1"/>
</dbReference>
<name>A0A931AS91_9FIRM</name>
<feature type="transmembrane region" description="Helical" evidence="1">
    <location>
        <begin position="43"/>
        <end position="66"/>
    </location>
</feature>
<dbReference type="PANTHER" id="PTHR21666:SF270">
    <property type="entry name" value="MUREIN HYDROLASE ACTIVATOR ENVC"/>
    <property type="match status" value="1"/>
</dbReference>
<keyword evidence="1" id="KW-0472">Membrane</keyword>
<keyword evidence="1" id="KW-1133">Transmembrane helix</keyword>
<dbReference type="GO" id="GO:0004222">
    <property type="term" value="F:metalloendopeptidase activity"/>
    <property type="evidence" value="ECO:0007669"/>
    <property type="project" value="TreeGrafter"/>
</dbReference>
<proteinExistence type="predicted"/>
<feature type="domain" description="M23ase beta-sheet core" evidence="2">
    <location>
        <begin position="220"/>
        <end position="316"/>
    </location>
</feature>
<feature type="transmembrane region" description="Helical" evidence="1">
    <location>
        <begin position="12"/>
        <end position="31"/>
    </location>
</feature>
<dbReference type="Pfam" id="PF01551">
    <property type="entry name" value="Peptidase_M23"/>
    <property type="match status" value="1"/>
</dbReference>
<feature type="transmembrane region" description="Helical" evidence="1">
    <location>
        <begin position="78"/>
        <end position="104"/>
    </location>
</feature>
<accession>A0A931AS91</accession>
<dbReference type="InterPro" id="IPR011055">
    <property type="entry name" value="Dup_hybrid_motif"/>
</dbReference>
<dbReference type="PANTHER" id="PTHR21666">
    <property type="entry name" value="PEPTIDASE-RELATED"/>
    <property type="match status" value="1"/>
</dbReference>
<dbReference type="EMBL" id="JADPIE010000001">
    <property type="protein sequence ID" value="MBF8435485.1"/>
    <property type="molecule type" value="Genomic_DNA"/>
</dbReference>
<dbReference type="AlphaFoldDB" id="A0A931AS91"/>
<evidence type="ECO:0000259" key="2">
    <source>
        <dbReference type="Pfam" id="PF01551"/>
    </source>
</evidence>
<evidence type="ECO:0000256" key="1">
    <source>
        <dbReference type="SAM" id="Phobius"/>
    </source>
</evidence>
<reference evidence="3" key="1">
    <citation type="submission" date="2020-11" db="EMBL/GenBank/DDBJ databases">
        <title>Halonatronomonas betainensis gen. nov., sp. nov. a novel haloalkaliphilic representative of the family Halanaerobiacae capable of betaine degradation.</title>
        <authorList>
            <person name="Boltyanskaya Y."/>
            <person name="Kevbrin V."/>
            <person name="Detkova E."/>
            <person name="Grouzdev D.S."/>
            <person name="Koziaeva V."/>
            <person name="Zhilina T."/>
        </authorList>
    </citation>
    <scope>NUCLEOTIDE SEQUENCE</scope>
    <source>
        <strain evidence="3">Z-7014</strain>
    </source>
</reference>
<comment type="caution">
    <text evidence="3">The sequence shown here is derived from an EMBL/GenBank/DDBJ whole genome shotgun (WGS) entry which is preliminary data.</text>
</comment>
<organism evidence="3 4">
    <name type="scientific">Halonatronomonas betaini</name>
    <dbReference type="NCBI Taxonomy" id="2778430"/>
    <lineage>
        <taxon>Bacteria</taxon>
        <taxon>Bacillati</taxon>
        <taxon>Bacillota</taxon>
        <taxon>Clostridia</taxon>
        <taxon>Halanaerobiales</taxon>
        <taxon>Halarsenatibacteraceae</taxon>
        <taxon>Halonatronomonas</taxon>
    </lineage>
</organism>
<keyword evidence="1" id="KW-0812">Transmembrane</keyword>
<keyword evidence="4" id="KW-1185">Reference proteome</keyword>
<evidence type="ECO:0000313" key="4">
    <source>
        <dbReference type="Proteomes" id="UP000621436"/>
    </source>
</evidence>
<evidence type="ECO:0000313" key="3">
    <source>
        <dbReference type="EMBL" id="MBF8435485.1"/>
    </source>
</evidence>
<sequence>MNRKETFLNLKKISNLALVILLLVTIMEIVINLPQDLVNITRLITVTAFVFITLSLPWVINAKIIFKSLSVIGISLYVFDLVFLDFSLLAGSAIILGGITLFISDSWNNTKKEEEENETLPLKYYLSTILIYLNPFQLLQMIWHTIQNTRLSEPESFQQQGEYTLPFEEEWIVINGGVEQKDSHSWEVINQRYAYDFVVVDSKNRSYKNNGDNLEDYYCYGKNVLSPADGEVIKVKDGIRDYPNPGNMMLDFLAKDFRGNFVMIKHNDQEYSFMAHFIPGSFKVKEGDIVKRGQIIGKCGNSGHSTEPHLHFHFQDHPNFYLGRGIPIKFKDLKIDGEAKSESYIKKEERVAPLEEFKVKSI</sequence>
<gene>
    <name evidence="3" type="ORF">I0Q91_00205</name>
</gene>
<dbReference type="InterPro" id="IPR050570">
    <property type="entry name" value="Cell_wall_metabolism_enzyme"/>
</dbReference>
<dbReference type="InterPro" id="IPR016047">
    <property type="entry name" value="M23ase_b-sheet_dom"/>
</dbReference>
<dbReference type="CDD" id="cd12797">
    <property type="entry name" value="M23_peptidase"/>
    <property type="match status" value="1"/>
</dbReference>